<dbReference type="EMBL" id="JBHSON010000049">
    <property type="protein sequence ID" value="MFC5750121.1"/>
    <property type="molecule type" value="Genomic_DNA"/>
</dbReference>
<dbReference type="RefSeq" id="WP_378285846.1">
    <property type="nucleotide sequence ID" value="NZ_JBHSON010000049.1"/>
</dbReference>
<accession>A0ABW1A3V6</accession>
<dbReference type="Gene3D" id="3.40.30.10">
    <property type="entry name" value="Glutaredoxin"/>
    <property type="match status" value="1"/>
</dbReference>
<sequence length="215" mass="23085">MVAIAVDIWTDLVCPWCFIGKRRFEAALGEFEHRDAVEVRWRSFELDPGAPAESTQTIPERIRDLGMSEAQADEQAARVTALAAEVGLAYRLDLARPVNSFDAHRVMHLAEDEGVGEAVRERLMTAYTGEGAALGDHETLVAEAAKAGLDGGTTRTMLKGDAYTAAVRADEQRAAAVGVTAVPSFVGGGKYLVAGAQPAEVFALLLRRVWEEAAT</sequence>
<evidence type="ECO:0000313" key="3">
    <source>
        <dbReference type="Proteomes" id="UP001596074"/>
    </source>
</evidence>
<evidence type="ECO:0000313" key="2">
    <source>
        <dbReference type="EMBL" id="MFC5750121.1"/>
    </source>
</evidence>
<dbReference type="SUPFAM" id="SSF52833">
    <property type="entry name" value="Thioredoxin-like"/>
    <property type="match status" value="1"/>
</dbReference>
<dbReference type="PANTHER" id="PTHR13887:SF41">
    <property type="entry name" value="THIOREDOXIN SUPERFAMILY PROTEIN"/>
    <property type="match status" value="1"/>
</dbReference>
<dbReference type="Proteomes" id="UP001596074">
    <property type="component" value="Unassembled WGS sequence"/>
</dbReference>
<dbReference type="InterPro" id="IPR036249">
    <property type="entry name" value="Thioredoxin-like_sf"/>
</dbReference>
<feature type="domain" description="DSBA-like thioredoxin" evidence="1">
    <location>
        <begin position="6"/>
        <end position="205"/>
    </location>
</feature>
<gene>
    <name evidence="2" type="ORF">ACFPZN_31225</name>
</gene>
<proteinExistence type="predicted"/>
<dbReference type="Pfam" id="PF01323">
    <property type="entry name" value="DSBA"/>
    <property type="match status" value="1"/>
</dbReference>
<name>A0ABW1A3V6_9ACTN</name>
<dbReference type="InterPro" id="IPR001853">
    <property type="entry name" value="DSBA-like_thioredoxin_dom"/>
</dbReference>
<protein>
    <submittedName>
        <fullName evidence="2">DsbA family oxidoreductase</fullName>
    </submittedName>
</protein>
<organism evidence="2 3">
    <name type="scientific">Actinomadura rugatobispora</name>
    <dbReference type="NCBI Taxonomy" id="1994"/>
    <lineage>
        <taxon>Bacteria</taxon>
        <taxon>Bacillati</taxon>
        <taxon>Actinomycetota</taxon>
        <taxon>Actinomycetes</taxon>
        <taxon>Streptosporangiales</taxon>
        <taxon>Thermomonosporaceae</taxon>
        <taxon>Actinomadura</taxon>
    </lineage>
</organism>
<dbReference type="PANTHER" id="PTHR13887">
    <property type="entry name" value="GLUTATHIONE S-TRANSFERASE KAPPA"/>
    <property type="match status" value="1"/>
</dbReference>
<reference evidence="3" key="1">
    <citation type="journal article" date="2019" name="Int. J. Syst. Evol. Microbiol.">
        <title>The Global Catalogue of Microorganisms (GCM) 10K type strain sequencing project: providing services to taxonomists for standard genome sequencing and annotation.</title>
        <authorList>
            <consortium name="The Broad Institute Genomics Platform"/>
            <consortium name="The Broad Institute Genome Sequencing Center for Infectious Disease"/>
            <person name="Wu L."/>
            <person name="Ma J."/>
        </authorList>
    </citation>
    <scope>NUCLEOTIDE SEQUENCE [LARGE SCALE GENOMIC DNA]</scope>
    <source>
        <strain evidence="3">KCTC 42087</strain>
    </source>
</reference>
<comment type="caution">
    <text evidence="2">The sequence shown here is derived from an EMBL/GenBank/DDBJ whole genome shotgun (WGS) entry which is preliminary data.</text>
</comment>
<dbReference type="CDD" id="cd03024">
    <property type="entry name" value="DsbA_FrnE"/>
    <property type="match status" value="1"/>
</dbReference>
<evidence type="ECO:0000259" key="1">
    <source>
        <dbReference type="Pfam" id="PF01323"/>
    </source>
</evidence>
<keyword evidence="3" id="KW-1185">Reference proteome</keyword>